<feature type="domain" description="Rhodanese" evidence="1">
    <location>
        <begin position="51"/>
        <end position="155"/>
    </location>
</feature>
<dbReference type="Proteomes" id="UP000033079">
    <property type="component" value="Chromosome"/>
</dbReference>
<dbReference type="SMART" id="SM00450">
    <property type="entry name" value="RHOD"/>
    <property type="match status" value="1"/>
</dbReference>
<dbReference type="AlphaFoldDB" id="A0A0E3LQD4"/>
<proteinExistence type="predicted"/>
<dbReference type="Pfam" id="PF00581">
    <property type="entry name" value="Rhodanese"/>
    <property type="match status" value="1"/>
</dbReference>
<reference evidence="2 3" key="1">
    <citation type="submission" date="2014-07" db="EMBL/GenBank/DDBJ databases">
        <title>Methanogenic archaea and the global carbon cycle.</title>
        <authorList>
            <person name="Henriksen J.R."/>
            <person name="Luke J."/>
            <person name="Reinhart S."/>
            <person name="Benedict M.N."/>
            <person name="Youngblut N.D."/>
            <person name="Metcalf M.E."/>
            <person name="Whitaker R.J."/>
            <person name="Metcalf W.W."/>
        </authorList>
    </citation>
    <scope>NUCLEOTIDE SEQUENCE [LARGE SCALE GENOMIC DNA]</scope>
    <source>
        <strain evidence="2 3">227</strain>
    </source>
</reference>
<dbReference type="GO" id="GO:0004792">
    <property type="term" value="F:thiosulfate-cyanide sulfurtransferase activity"/>
    <property type="evidence" value="ECO:0007669"/>
    <property type="project" value="TreeGrafter"/>
</dbReference>
<sequence length="170" mass="18254">MNKQYLSGFAAILIALLIIAPGIAGAAPKISCTITGGYENVTACQAKSILEDKGVFLLDVRTPAEYSYSHIEGATLMPLKNVPSHDPVNLSEDQLLPNRMNELPKNKNTKIVVYCYTGKRGSVASQMIADAGYKSVYNIQGGLTAWVNAGCPVVVVTDSATWSANYPHYV</sequence>
<dbReference type="Gene3D" id="3.40.250.10">
    <property type="entry name" value="Rhodanese-like domain"/>
    <property type="match status" value="1"/>
</dbReference>
<evidence type="ECO:0000259" key="1">
    <source>
        <dbReference type="PROSITE" id="PS50206"/>
    </source>
</evidence>
<evidence type="ECO:0000313" key="2">
    <source>
        <dbReference type="EMBL" id="AKB58076.1"/>
    </source>
</evidence>
<dbReference type="CDD" id="cd00158">
    <property type="entry name" value="RHOD"/>
    <property type="match status" value="1"/>
</dbReference>
<dbReference type="InterPro" id="IPR001763">
    <property type="entry name" value="Rhodanese-like_dom"/>
</dbReference>
<evidence type="ECO:0000313" key="3">
    <source>
        <dbReference type="Proteomes" id="UP000033079"/>
    </source>
</evidence>
<dbReference type="PATRIC" id="fig|1434106.5.peg.2007"/>
<dbReference type="PANTHER" id="PTHR44086:SF10">
    <property type="entry name" value="THIOSULFATE SULFURTRANSFERASE_RHODANESE-LIKE DOMAIN-CONTAINING PROTEIN 3"/>
    <property type="match status" value="1"/>
</dbReference>
<dbReference type="InterPro" id="IPR036873">
    <property type="entry name" value="Rhodanese-like_dom_sf"/>
</dbReference>
<dbReference type="PROSITE" id="PS50206">
    <property type="entry name" value="RHODANESE_3"/>
    <property type="match status" value="1"/>
</dbReference>
<dbReference type="KEGG" id="mbar:MSBR2_1560"/>
<accession>A0A0E3LQD4</accession>
<protein>
    <submittedName>
        <fullName evidence="2">Rhodanese-like domain protein</fullName>
    </submittedName>
</protein>
<dbReference type="PANTHER" id="PTHR44086">
    <property type="entry name" value="THIOSULFATE SULFURTRANSFERASE RDL2, MITOCHONDRIAL-RELATED"/>
    <property type="match status" value="1"/>
</dbReference>
<dbReference type="EMBL" id="CP009530">
    <property type="protein sequence ID" value="AKB58076.1"/>
    <property type="molecule type" value="Genomic_DNA"/>
</dbReference>
<organism evidence="2 3">
    <name type="scientific">Methanosarcina barkeri 227</name>
    <dbReference type="NCBI Taxonomy" id="1434106"/>
    <lineage>
        <taxon>Archaea</taxon>
        <taxon>Methanobacteriati</taxon>
        <taxon>Methanobacteriota</taxon>
        <taxon>Stenosarchaea group</taxon>
        <taxon>Methanomicrobia</taxon>
        <taxon>Methanosarcinales</taxon>
        <taxon>Methanosarcinaceae</taxon>
        <taxon>Methanosarcina</taxon>
    </lineage>
</organism>
<dbReference type="SUPFAM" id="SSF52821">
    <property type="entry name" value="Rhodanese/Cell cycle control phosphatase"/>
    <property type="match status" value="1"/>
</dbReference>
<name>A0A0E3LQD4_METBA</name>
<gene>
    <name evidence="2" type="ORF">MSBR2_1560</name>
</gene>
<dbReference type="HOGENOM" id="CLU_089574_1_0_2"/>